<gene>
    <name evidence="1" type="ORF">ABJI51_34120</name>
</gene>
<organism evidence="1 2">
    <name type="scientific">Amycolatopsis melonis</name>
    <dbReference type="NCBI Taxonomy" id="3156488"/>
    <lineage>
        <taxon>Bacteria</taxon>
        <taxon>Bacillati</taxon>
        <taxon>Actinomycetota</taxon>
        <taxon>Actinomycetes</taxon>
        <taxon>Pseudonocardiales</taxon>
        <taxon>Pseudonocardiaceae</taxon>
        <taxon>Amycolatopsis</taxon>
    </lineage>
</organism>
<dbReference type="Proteomes" id="UP001440984">
    <property type="component" value="Unassembled WGS sequence"/>
</dbReference>
<accession>A0ABV0LPA6</accession>
<dbReference type="EMBL" id="JBDZYD010000014">
    <property type="protein sequence ID" value="MEQ0564147.1"/>
    <property type="molecule type" value="Genomic_DNA"/>
</dbReference>
<comment type="caution">
    <text evidence="1">The sequence shown here is derived from an EMBL/GenBank/DDBJ whole genome shotgun (WGS) entry which is preliminary data.</text>
</comment>
<protein>
    <submittedName>
        <fullName evidence="1">Uncharacterized protein</fullName>
    </submittedName>
</protein>
<evidence type="ECO:0000313" key="1">
    <source>
        <dbReference type="EMBL" id="MEQ0564147.1"/>
    </source>
</evidence>
<proteinExistence type="predicted"/>
<keyword evidence="2" id="KW-1185">Reference proteome</keyword>
<dbReference type="RefSeq" id="WP_348955212.1">
    <property type="nucleotide sequence ID" value="NZ_JBDZYD010000014.1"/>
</dbReference>
<name>A0ABV0LPA6_9PSEU</name>
<reference evidence="1 2" key="1">
    <citation type="submission" date="2024-05" db="EMBL/GenBank/DDBJ databases">
        <authorList>
            <person name="Zhao H."/>
            <person name="Xu Y."/>
            <person name="Lin S."/>
            <person name="Spain J.C."/>
            <person name="Zhou N.-Y."/>
        </authorList>
    </citation>
    <scope>NUCLEOTIDE SEQUENCE [LARGE SCALE GENOMIC DNA]</scope>
    <source>
        <strain evidence="1 2">NEAU-NG30</strain>
    </source>
</reference>
<sequence length="86" mass="9426">MGSDWSWTLTLPTGTVAPVRRGHPARCCRLRTPGPRAARFRALHRPMAVIEPLPDPAAVDSLGREYRNALATGPDPARAERRFPGV</sequence>
<evidence type="ECO:0000313" key="2">
    <source>
        <dbReference type="Proteomes" id="UP001440984"/>
    </source>
</evidence>